<dbReference type="Gene3D" id="3.90.226.10">
    <property type="entry name" value="2-enoyl-CoA Hydratase, Chain A, domain 1"/>
    <property type="match status" value="1"/>
</dbReference>
<dbReference type="GO" id="GO:0003824">
    <property type="term" value="F:catalytic activity"/>
    <property type="evidence" value="ECO:0007669"/>
    <property type="project" value="UniProtKB-ARBA"/>
</dbReference>
<accession>A0A7U5MQ06</accession>
<evidence type="ECO:0000313" key="2">
    <source>
        <dbReference type="EMBL" id="ASL17558.1"/>
    </source>
</evidence>
<keyword evidence="5" id="KW-1185">Reference proteome</keyword>
<dbReference type="RefSeq" id="WP_198420229.1">
    <property type="nucleotide sequence ID" value="NZ_CP015267.1"/>
</dbReference>
<name>A0A7U5MQ06_MYCIT</name>
<dbReference type="Proteomes" id="UP000198286">
    <property type="component" value="Chromosome"/>
</dbReference>
<organism evidence="2 4">
    <name type="scientific">Mycobacterium intracellulare subsp. chimaera</name>
    <dbReference type="NCBI Taxonomy" id="222805"/>
    <lineage>
        <taxon>Bacteria</taxon>
        <taxon>Bacillati</taxon>
        <taxon>Actinomycetota</taxon>
        <taxon>Actinomycetes</taxon>
        <taxon>Mycobacteriales</taxon>
        <taxon>Mycobacteriaceae</taxon>
        <taxon>Mycobacterium</taxon>
        <taxon>Mycobacterium avium complex (MAC)</taxon>
    </lineage>
</organism>
<comment type="similarity">
    <text evidence="1">Belongs to the enoyl-CoA hydratase/isomerase family.</text>
</comment>
<gene>
    <name evidence="2" type="primary">echA7</name>
    <name evidence="2" type="ORF">MYCOZU2_05202</name>
    <name evidence="3" type="ORF">QRB35_26305</name>
</gene>
<dbReference type="InterPro" id="IPR029045">
    <property type="entry name" value="ClpP/crotonase-like_dom_sf"/>
</dbReference>
<evidence type="ECO:0000313" key="3">
    <source>
        <dbReference type="EMBL" id="MDM3929493.1"/>
    </source>
</evidence>
<dbReference type="EMBL" id="JASZZX010000038">
    <property type="protein sequence ID" value="MDM3929493.1"/>
    <property type="molecule type" value="Genomic_DNA"/>
</dbReference>
<dbReference type="CDD" id="cd06558">
    <property type="entry name" value="crotonase-like"/>
    <property type="match status" value="1"/>
</dbReference>
<protein>
    <submittedName>
        <fullName evidence="2 3">Enoyl-CoA hydratase</fullName>
    </submittedName>
</protein>
<dbReference type="PANTHER" id="PTHR42964:SF1">
    <property type="entry name" value="POLYKETIDE BIOSYNTHESIS ENOYL-COA HYDRATASE PKSH-RELATED"/>
    <property type="match status" value="1"/>
</dbReference>
<dbReference type="InterPro" id="IPR051683">
    <property type="entry name" value="Enoyl-CoA_Hydratase/Isomerase"/>
</dbReference>
<dbReference type="Proteomes" id="UP001529272">
    <property type="component" value="Unassembled WGS sequence"/>
</dbReference>
<dbReference type="InterPro" id="IPR014748">
    <property type="entry name" value="Enoyl-CoA_hydra_C"/>
</dbReference>
<dbReference type="AlphaFoldDB" id="A0A7U5MQ06"/>
<dbReference type="Gene3D" id="1.10.12.10">
    <property type="entry name" value="Lyase 2-enoyl-coa Hydratase, Chain A, domain 2"/>
    <property type="match status" value="1"/>
</dbReference>
<dbReference type="InterPro" id="IPR001753">
    <property type="entry name" value="Enoyl-CoA_hydra/iso"/>
</dbReference>
<dbReference type="EMBL" id="CP015267">
    <property type="protein sequence ID" value="ASL17558.1"/>
    <property type="molecule type" value="Genomic_DNA"/>
</dbReference>
<proteinExistence type="inferred from homology"/>
<evidence type="ECO:0000256" key="1">
    <source>
        <dbReference type="ARBA" id="ARBA00005254"/>
    </source>
</evidence>
<reference evidence="2 4" key="1">
    <citation type="journal article" date="2017" name="Lancet Infect. Dis.">
        <title>Global outbreak of severe Mycobacterium chimaera disease after cardiac surgery: a molecular epidemiological study.</title>
        <authorList>
            <person name="van Ingen J."/>
            <person name="Kohl T."/>
            <person name="Kranzer K."/>
            <person name="Hasse B."/>
            <person name="Keller P."/>
            <person name="Szafranska A."/>
            <person name="Hillemann D."/>
            <person name="Chand M."/>
            <person name="Schreiber P."/>
            <person name="Sommerstein R."/>
            <person name="Berger C."/>
            <person name="Genoni M."/>
            <person name="Ruegg C."/>
            <person name="Troillet N."/>
            <person name="Widmer A.F."/>
            <person name="Becker S.L."/>
            <person name="Herrmann M."/>
            <person name="Eckmanns T."/>
            <person name="Haller S."/>
            <person name="Hoeller C."/>
            <person name="Debast S.B."/>
            <person name="Wolfhagen M.J."/>
            <person name="Hopman J."/>
            <person name="Kluytmans J."/>
            <person name="Langelaar M."/>
            <person name="Notermans D.W."/>
            <person name="ten Oever J."/>
            <person name="van den Barselaar P."/>
            <person name="Vonk A.B.A."/>
            <person name="Vos M.C."/>
            <person name="Ahmed N."/>
            <person name="Brown T."/>
            <person name="Crook D."/>
            <person name="Lamagni T."/>
            <person name="Phin N."/>
            <person name="Smith E.G."/>
            <person name="Zambon M."/>
            <person name="Serr A."/>
            <person name="Goetting T."/>
            <person name="Ebner W."/>
            <person name="Thuermer A."/>
            <person name="Utpatel C."/>
            <person name="Sproer C."/>
            <person name="Bunk B."/>
            <person name="Nubel U."/>
            <person name="Bloemberg G."/>
            <person name="Bottger E."/>
            <person name="Niemann S."/>
            <person name="Wagner D."/>
            <person name="Sax H."/>
        </authorList>
    </citation>
    <scope>NUCLEOTIDE SEQUENCE [LARGE SCALE GENOMIC DNA]</scope>
    <source>
        <strain evidence="2 4">ZUERICH-2</strain>
    </source>
</reference>
<reference evidence="3" key="2">
    <citation type="submission" date="2023-06" db="EMBL/GenBank/DDBJ databases">
        <title>Itaconate inhibition of nontuberculous mycobacteria.</title>
        <authorList>
            <person name="Breen P."/>
            <person name="Zimbric M."/>
            <person name="Caverly L."/>
        </authorList>
    </citation>
    <scope>NUCLEOTIDE SEQUENCE</scope>
    <source>
        <strain evidence="3">FLAC1071</strain>
    </source>
</reference>
<reference evidence="3" key="3">
    <citation type="submission" date="2023-06" db="EMBL/GenBank/DDBJ databases">
        <authorList>
            <person name="Spilker T."/>
        </authorList>
    </citation>
    <scope>NUCLEOTIDE SEQUENCE</scope>
    <source>
        <strain evidence="3">FLAC1071</strain>
    </source>
</reference>
<dbReference type="SUPFAM" id="SSF52096">
    <property type="entry name" value="ClpP/crotonase"/>
    <property type="match status" value="1"/>
</dbReference>
<dbReference type="Pfam" id="PF00378">
    <property type="entry name" value="ECH_1"/>
    <property type="match status" value="1"/>
</dbReference>
<evidence type="ECO:0000313" key="4">
    <source>
        <dbReference type="Proteomes" id="UP000198286"/>
    </source>
</evidence>
<sequence>MTLSDQTASSYVKIERTERHMRVVLDSPHNRNALSAQLLTELDIALSDALSNPTLRTIELTATGTIFCSGADLKERSQENQGSDLFPTILKRIRSSDKPVICRLNGPARAGGIGLMAACHIVVAPRSATFAFTEVRLGVAPAVIAVPVLQRVVPHSACKLFLTGRTFDAAEAEAIGLVDNAVADDDVAGVVDGYVREITLGAPGAVGATLRLLLTVPTTVYDEALYEMNALSGTLFAADEAREGIAAWRERRSPAWADANRIDGTG</sequence>
<evidence type="ECO:0000313" key="5">
    <source>
        <dbReference type="Proteomes" id="UP001529272"/>
    </source>
</evidence>
<dbReference type="PANTHER" id="PTHR42964">
    <property type="entry name" value="ENOYL-COA HYDRATASE"/>
    <property type="match status" value="1"/>
</dbReference>